<sequence length="308" mass="34670">MDYHQTAFPEAFRRTILGVYKEQGRQWLDGFPQLIKKIEETHKLHVLGPYPLSYHFVAPVIMGNGTKAVIKLAVSGREMASEAAVLMNGEGIGMVKLIEHDAALGMMIMEKLEPGHTLAGISDDENAVRIAASVMSRIWKKPSSGHSFQFVTDWFQGYGKLRSRFHGGTGSISTRMVELAERRFSELVRNPRNIYLLHGDLHHGNILAAEREPWLAIDPKGVLGEREYEVIPYLMNHVPEERAIEATKRRVELFAELLQLDASRILLWAYCHAVLSAWWHIEDETGGEEASISAAERFDRLIQGGGTI</sequence>
<dbReference type="EMBL" id="CP090978">
    <property type="protein sequence ID" value="UJF31694.1"/>
    <property type="molecule type" value="Genomic_DNA"/>
</dbReference>
<dbReference type="RefSeq" id="WP_235118039.1">
    <property type="nucleotide sequence ID" value="NZ_CP090978.1"/>
</dbReference>
<reference evidence="1 2" key="1">
    <citation type="journal article" date="2024" name="Int. J. Syst. Evol. Microbiol.">
        <title>Paenibacillus hexagrammi sp. nov., a novel bacterium isolated from the gut content of Hexagrammos agrammus.</title>
        <authorList>
            <person name="Jung H.K."/>
            <person name="Kim D.G."/>
            <person name="Zin H."/>
            <person name="Park J."/>
            <person name="Jung H."/>
            <person name="Kim Y.O."/>
            <person name="Kong H.J."/>
            <person name="Kim J.W."/>
            <person name="Kim Y.S."/>
        </authorList>
    </citation>
    <scope>NUCLEOTIDE SEQUENCE [LARGE SCALE GENOMIC DNA]</scope>
    <source>
        <strain evidence="1 2">YPD9-1</strain>
    </source>
</reference>
<gene>
    <name evidence="1" type="ORF">L0M14_18140</name>
</gene>
<evidence type="ECO:0000313" key="1">
    <source>
        <dbReference type="EMBL" id="UJF31694.1"/>
    </source>
</evidence>
<dbReference type="InterPro" id="IPR011009">
    <property type="entry name" value="Kinase-like_dom_sf"/>
</dbReference>
<keyword evidence="2" id="KW-1185">Reference proteome</keyword>
<dbReference type="Proteomes" id="UP001649230">
    <property type="component" value="Chromosome"/>
</dbReference>
<dbReference type="Pfam" id="PF04655">
    <property type="entry name" value="APH_6_hur"/>
    <property type="match status" value="1"/>
</dbReference>
<dbReference type="Gene3D" id="3.90.1200.10">
    <property type="match status" value="1"/>
</dbReference>
<dbReference type="InterPro" id="IPR006748">
    <property type="entry name" value="NH2Glyco/OHUrea_AB-resist_kin"/>
</dbReference>
<evidence type="ECO:0000313" key="2">
    <source>
        <dbReference type="Proteomes" id="UP001649230"/>
    </source>
</evidence>
<organism evidence="1 2">
    <name type="scientific">Paenibacillus hexagrammi</name>
    <dbReference type="NCBI Taxonomy" id="2908839"/>
    <lineage>
        <taxon>Bacteria</taxon>
        <taxon>Bacillati</taxon>
        <taxon>Bacillota</taxon>
        <taxon>Bacilli</taxon>
        <taxon>Bacillales</taxon>
        <taxon>Paenibacillaceae</taxon>
        <taxon>Paenibacillus</taxon>
    </lineage>
</organism>
<protein>
    <submittedName>
        <fullName evidence="1">Aminoglycoside phosphotransferase family protein</fullName>
    </submittedName>
</protein>
<proteinExistence type="predicted"/>
<name>A0ABY3SCH9_9BACL</name>
<dbReference type="SUPFAM" id="SSF56112">
    <property type="entry name" value="Protein kinase-like (PK-like)"/>
    <property type="match status" value="1"/>
</dbReference>
<accession>A0ABY3SCH9</accession>